<dbReference type="InterPro" id="IPR001087">
    <property type="entry name" value="GDSL"/>
</dbReference>
<evidence type="ECO:0000313" key="4">
    <source>
        <dbReference type="Proteomes" id="UP000298390"/>
    </source>
</evidence>
<feature type="chain" id="PRO_5021342271" description="Carbohydrate esterase family 16 protein" evidence="2">
    <location>
        <begin position="23"/>
        <end position="610"/>
    </location>
</feature>
<dbReference type="PANTHER" id="PTHR45648">
    <property type="entry name" value="GDSL LIPASE/ACYLHYDROLASE FAMILY PROTEIN (AFU_ORTHOLOGUE AFUA_4G14700)"/>
    <property type="match status" value="1"/>
</dbReference>
<evidence type="ECO:0008006" key="5">
    <source>
        <dbReference type="Google" id="ProtNLM"/>
    </source>
</evidence>
<dbReference type="GO" id="GO:0016788">
    <property type="term" value="F:hydrolase activity, acting on ester bonds"/>
    <property type="evidence" value="ECO:0007669"/>
    <property type="project" value="InterPro"/>
</dbReference>
<evidence type="ECO:0000313" key="3">
    <source>
        <dbReference type="EMBL" id="TFY62442.1"/>
    </source>
</evidence>
<organism evidence="3 4">
    <name type="scientific">Rhodofomes roseus</name>
    <dbReference type="NCBI Taxonomy" id="34475"/>
    <lineage>
        <taxon>Eukaryota</taxon>
        <taxon>Fungi</taxon>
        <taxon>Dikarya</taxon>
        <taxon>Basidiomycota</taxon>
        <taxon>Agaricomycotina</taxon>
        <taxon>Agaricomycetes</taxon>
        <taxon>Polyporales</taxon>
        <taxon>Rhodofomes</taxon>
    </lineage>
</organism>
<name>A0A4Y9YJY3_9APHY</name>
<proteinExistence type="predicted"/>
<dbReference type="Pfam" id="PF00657">
    <property type="entry name" value="Lipase_GDSL"/>
    <property type="match status" value="2"/>
</dbReference>
<dbReference type="STRING" id="34475.A0A4Y9YJY3"/>
<dbReference type="EMBL" id="SEKV01000166">
    <property type="protein sequence ID" value="TFY62442.1"/>
    <property type="molecule type" value="Genomic_DNA"/>
</dbReference>
<keyword evidence="1" id="KW-0378">Hydrolase</keyword>
<dbReference type="Gene3D" id="3.40.50.1110">
    <property type="entry name" value="SGNH hydrolase"/>
    <property type="match status" value="2"/>
</dbReference>
<feature type="signal peptide" evidence="2">
    <location>
        <begin position="1"/>
        <end position="22"/>
    </location>
</feature>
<protein>
    <recommendedName>
        <fullName evidence="5">Carbohydrate esterase family 16 protein</fullName>
    </recommendedName>
</protein>
<accession>A0A4Y9YJY3</accession>
<dbReference type="SUPFAM" id="SSF52266">
    <property type="entry name" value="SGNH hydrolase"/>
    <property type="match status" value="2"/>
</dbReference>
<reference evidence="3 4" key="1">
    <citation type="submission" date="2019-01" db="EMBL/GenBank/DDBJ databases">
        <title>Genome sequencing of the rare red list fungi Fomitopsis rosea.</title>
        <authorList>
            <person name="Buettner E."/>
            <person name="Kellner H."/>
        </authorList>
    </citation>
    <scope>NUCLEOTIDE SEQUENCE [LARGE SCALE GENOMIC DNA]</scope>
    <source>
        <strain evidence="3 4">DSM 105464</strain>
    </source>
</reference>
<evidence type="ECO:0000256" key="2">
    <source>
        <dbReference type="SAM" id="SignalP"/>
    </source>
</evidence>
<keyword evidence="2" id="KW-0732">Signal</keyword>
<dbReference type="AlphaFoldDB" id="A0A4Y9YJY3"/>
<sequence>MAFLRLLSALVACLGLAWTSNGQGPYPGQIKNLVTFGDSYSDVYAPGDNGTAWPIYAAMYGNFTLYPFAKSGATCSNYLTYKPFPPVFESQLPLYFTEKYNGSLELDPTSTMYTLWIGTNDVGVNALLTGDQTPGVTLVDTIGCAVEWVKVLYTSGARNFVFQNMLPLQDTILYSTYSYPNRYWTEERNTTEWNVMMTEITNTGNALSLAWLTALAPTLEGAHLGYFNSYGLVADIYANPQNYLNGTAPLNVTGCINSCEYQLNESTAGPVTCNVAEGTARDSFMWYDELHPSEQTDRVIAREIASAVWSAAQGPYPGQIKNLVTFGDSYSDVGNPGDNATAWPVYAAMYGDFTLYPYAKSGGTCSNYLTPRLFPSVFEDELPLYFTERENGSLVLDPTDTMYTLWIGTNDVGVGELITGQQTPGVTLVDTISCAVDWVKVLYTAGARNFIVQNMLPLQLTILYSADSYPNRYWTEQRNTTEWNVFMTEMTNTGNTLSAAMLSALAPTLTGAHLGIFDSYGLISAVYTHPQNYLNGTAAYNVTGCINSCVYQLDESTAGPVTCNVTEGTARDSFMWYDELHPSEQTDRVIAREIAAAIVRNSSTWIDWLI</sequence>
<dbReference type="PANTHER" id="PTHR45648:SF22">
    <property type="entry name" value="GDSL LIPASE_ACYLHYDROLASE FAMILY PROTEIN (AFU_ORTHOLOGUE AFUA_4G14700)"/>
    <property type="match status" value="1"/>
</dbReference>
<gene>
    <name evidence="3" type="ORF">EVJ58_g3862</name>
</gene>
<dbReference type="InterPro" id="IPR051058">
    <property type="entry name" value="GDSL_Est/Lipase"/>
</dbReference>
<evidence type="ECO:0000256" key="1">
    <source>
        <dbReference type="ARBA" id="ARBA00022801"/>
    </source>
</evidence>
<dbReference type="InterPro" id="IPR036514">
    <property type="entry name" value="SGNH_hydro_sf"/>
</dbReference>
<dbReference type="Proteomes" id="UP000298390">
    <property type="component" value="Unassembled WGS sequence"/>
</dbReference>
<comment type="caution">
    <text evidence="3">The sequence shown here is derived from an EMBL/GenBank/DDBJ whole genome shotgun (WGS) entry which is preliminary data.</text>
</comment>